<dbReference type="RefSeq" id="WP_110107577.1">
    <property type="nucleotide sequence ID" value="NZ_JACBZZ010000001.1"/>
</dbReference>
<feature type="compositionally biased region" description="Acidic residues" evidence="1">
    <location>
        <begin position="122"/>
        <end position="134"/>
    </location>
</feature>
<name>A0A2V3DMJ6_9MICC</name>
<dbReference type="OrthoDB" id="4929423at2"/>
<keyword evidence="3" id="KW-1185">Reference proteome</keyword>
<protein>
    <submittedName>
        <fullName evidence="2">Uncharacterized protein</fullName>
    </submittedName>
</protein>
<evidence type="ECO:0000256" key="1">
    <source>
        <dbReference type="SAM" id="MobiDB-lite"/>
    </source>
</evidence>
<dbReference type="EMBL" id="QHLZ01000015">
    <property type="protein sequence ID" value="PXA64130.1"/>
    <property type="molecule type" value="Genomic_DNA"/>
</dbReference>
<sequence length="342" mass="36871">METSHTARLHLELDLEFTNPGAVQAHALAWARDNAGENAQTLAGMVEQVGEGAESALMMLVEPSEVVAGIPGVQALGATMWVQGTEDESEEDEDAAGTDSTLADEDDFTLSTPHAHGSGALESEDGEEDEDSEDEWLEKIFSDGAKLPGLDLVRLGYDPEESNPDRRGSQLREATMLRGAINWAYVSLIDELFEDLSLLRESTESAAETQQIANLPPLHAASYGPLFAQQFLTVAIDLGSALATEFAAPSCVAQELALKLVLDQVEALESMLPNMALAQDWRGMAEDTLYEDLDHELLYDPAMDGISSSPLNESLGIADLNLSAWFTPFNGRAVNPYAADED</sequence>
<proteinExistence type="predicted"/>
<evidence type="ECO:0000313" key="3">
    <source>
        <dbReference type="Proteomes" id="UP000246303"/>
    </source>
</evidence>
<reference evidence="2 3" key="1">
    <citation type="submission" date="2018-05" db="EMBL/GenBank/DDBJ databases">
        <title>Genetic diversity of glacier-inhabiting Cryobacterium bacteria in China and description of Cryobacterium mengkeensis sp. nov. and Arthrobacter glacialis sp. nov.</title>
        <authorList>
            <person name="Liu Q."/>
            <person name="Xin Y.-H."/>
        </authorList>
    </citation>
    <scope>NUCLEOTIDE SEQUENCE [LARGE SCALE GENOMIC DNA]</scope>
    <source>
        <strain evidence="2 3">GP3</strain>
    </source>
</reference>
<comment type="caution">
    <text evidence="2">The sequence shown here is derived from an EMBL/GenBank/DDBJ whole genome shotgun (WGS) entry which is preliminary data.</text>
</comment>
<accession>A0A2V3DMJ6</accession>
<dbReference type="Proteomes" id="UP000246303">
    <property type="component" value="Unassembled WGS sequence"/>
</dbReference>
<dbReference type="AlphaFoldDB" id="A0A2V3DMJ6"/>
<organism evidence="2 3">
    <name type="scientific">Arthrobacter psychrochitiniphilus</name>
    <dbReference type="NCBI Taxonomy" id="291045"/>
    <lineage>
        <taxon>Bacteria</taxon>
        <taxon>Bacillati</taxon>
        <taxon>Actinomycetota</taxon>
        <taxon>Actinomycetes</taxon>
        <taxon>Micrococcales</taxon>
        <taxon>Micrococcaceae</taxon>
        <taxon>Arthrobacter</taxon>
    </lineage>
</organism>
<gene>
    <name evidence="2" type="ORF">CVS29_16665</name>
</gene>
<evidence type="ECO:0000313" key="2">
    <source>
        <dbReference type="EMBL" id="PXA64130.1"/>
    </source>
</evidence>
<feature type="compositionally biased region" description="Acidic residues" evidence="1">
    <location>
        <begin position="85"/>
        <end position="108"/>
    </location>
</feature>
<feature type="region of interest" description="Disordered" evidence="1">
    <location>
        <begin position="84"/>
        <end position="134"/>
    </location>
</feature>